<dbReference type="GO" id="GO:0046872">
    <property type="term" value="F:metal ion binding"/>
    <property type="evidence" value="ECO:0007669"/>
    <property type="project" value="UniProtKB-KW"/>
</dbReference>
<keyword evidence="3" id="KW-0812">Transmembrane</keyword>
<evidence type="ECO:0000256" key="2">
    <source>
        <dbReference type="ARBA" id="ARBA00022801"/>
    </source>
</evidence>
<dbReference type="GO" id="GO:0009245">
    <property type="term" value="P:lipid A biosynthetic process"/>
    <property type="evidence" value="ECO:0007669"/>
    <property type="project" value="TreeGrafter"/>
</dbReference>
<keyword evidence="3" id="KW-1133">Transmembrane helix</keyword>
<keyword evidence="6" id="KW-1185">Reference proteome</keyword>
<keyword evidence="1" id="KW-0479">Metal-binding</keyword>
<dbReference type="InterPro" id="IPR051158">
    <property type="entry name" value="Metallophosphoesterase_sf"/>
</dbReference>
<dbReference type="PANTHER" id="PTHR31302:SF31">
    <property type="entry name" value="PHOSPHODIESTERASE YAEI"/>
    <property type="match status" value="1"/>
</dbReference>
<evidence type="ECO:0000256" key="1">
    <source>
        <dbReference type="ARBA" id="ARBA00022723"/>
    </source>
</evidence>
<feature type="transmembrane region" description="Helical" evidence="3">
    <location>
        <begin position="74"/>
        <end position="104"/>
    </location>
</feature>
<accession>A0A2U2B3Y7</accession>
<sequence>MRYHLAFLFVLVLLVGAIDWFLWQFWSKNTLPPKIKKVLGVIGFLILPVGFLSGFFVFGFLIPDANSHEVYNAFSVFLTLFLFIYLPKVFFLFVYGVGQLPLLLQRKTIKKRKRHYPGISRAKFLSQIGIIMATAPFVALLFGVFKGRFAFYTRHLKLSFPNFPTAFDGLKIVQISDLHLGSFGTNRAPLKEAVSLINEENPDIVLFTGDLVNNFAGETRDWEAIFGKIKASMGKYSILGNHDYGDYSTWSSKERKAANFKSIVSANRRLGFQLLRNESVTIEKDGAKIALSGVENWGHPPFPQYGDIDKAWQQTNGETFKILMSHDPDHWDAQVVGKKPYDLTLAGHTHGMQFGVEVGNFNWSPAKYKFKRWAGLYQVGKQFLYVNRGLGYLGMPARVGMPPEITVFTLSAAKTN</sequence>
<name>A0A2U2B3Y7_9BACT</name>
<evidence type="ECO:0000313" key="6">
    <source>
        <dbReference type="Proteomes" id="UP000244956"/>
    </source>
</evidence>
<dbReference type="RefSeq" id="WP_109266037.1">
    <property type="nucleotide sequence ID" value="NZ_QEWP01000025.1"/>
</dbReference>
<dbReference type="EMBL" id="QEWP01000025">
    <property type="protein sequence ID" value="PWD97782.1"/>
    <property type="molecule type" value="Genomic_DNA"/>
</dbReference>
<feature type="transmembrane region" description="Helical" evidence="3">
    <location>
        <begin position="124"/>
        <end position="145"/>
    </location>
</feature>
<proteinExistence type="predicted"/>
<evidence type="ECO:0000259" key="4">
    <source>
        <dbReference type="Pfam" id="PF00149"/>
    </source>
</evidence>
<dbReference type="CDD" id="cd07385">
    <property type="entry name" value="MPP_YkuE_C"/>
    <property type="match status" value="1"/>
</dbReference>
<comment type="caution">
    <text evidence="5">The sequence shown here is derived from an EMBL/GenBank/DDBJ whole genome shotgun (WGS) entry which is preliminary data.</text>
</comment>
<feature type="domain" description="Calcineurin-like phosphoesterase" evidence="4">
    <location>
        <begin position="170"/>
        <end position="351"/>
    </location>
</feature>
<organism evidence="5 6">
    <name type="scientific">Marinilabilia rubra</name>
    <dbReference type="NCBI Taxonomy" id="2162893"/>
    <lineage>
        <taxon>Bacteria</taxon>
        <taxon>Pseudomonadati</taxon>
        <taxon>Bacteroidota</taxon>
        <taxon>Bacteroidia</taxon>
        <taxon>Marinilabiliales</taxon>
        <taxon>Marinilabiliaceae</taxon>
        <taxon>Marinilabilia</taxon>
    </lineage>
</organism>
<dbReference type="GO" id="GO:0008758">
    <property type="term" value="F:UDP-2,3-diacylglucosamine hydrolase activity"/>
    <property type="evidence" value="ECO:0007669"/>
    <property type="project" value="TreeGrafter"/>
</dbReference>
<dbReference type="InterPro" id="IPR004843">
    <property type="entry name" value="Calcineurin-like_PHP"/>
</dbReference>
<feature type="transmembrane region" description="Helical" evidence="3">
    <location>
        <begin position="6"/>
        <end position="26"/>
    </location>
</feature>
<protein>
    <submittedName>
        <fullName evidence="5">Metallophosphoesterase</fullName>
    </submittedName>
</protein>
<reference evidence="5 6" key="1">
    <citation type="submission" date="2018-05" db="EMBL/GenBank/DDBJ databases">
        <title>Marinilabilia rubrum sp. nov., isolated from saltern sediment.</title>
        <authorList>
            <person name="Zhang R."/>
        </authorList>
    </citation>
    <scope>NUCLEOTIDE SEQUENCE [LARGE SCALE GENOMIC DNA]</scope>
    <source>
        <strain evidence="5 6">WTE16</strain>
    </source>
</reference>
<dbReference type="Proteomes" id="UP000244956">
    <property type="component" value="Unassembled WGS sequence"/>
</dbReference>
<dbReference type="SUPFAM" id="SSF56300">
    <property type="entry name" value="Metallo-dependent phosphatases"/>
    <property type="match status" value="1"/>
</dbReference>
<dbReference type="Gene3D" id="3.60.21.10">
    <property type="match status" value="1"/>
</dbReference>
<gene>
    <name evidence="5" type="ORF">DDZ16_18860</name>
</gene>
<keyword evidence="3" id="KW-0472">Membrane</keyword>
<dbReference type="AlphaFoldDB" id="A0A2U2B3Y7"/>
<evidence type="ECO:0000256" key="3">
    <source>
        <dbReference type="SAM" id="Phobius"/>
    </source>
</evidence>
<dbReference type="Pfam" id="PF00149">
    <property type="entry name" value="Metallophos"/>
    <property type="match status" value="1"/>
</dbReference>
<evidence type="ECO:0000313" key="5">
    <source>
        <dbReference type="EMBL" id="PWD97782.1"/>
    </source>
</evidence>
<dbReference type="PANTHER" id="PTHR31302">
    <property type="entry name" value="TRANSMEMBRANE PROTEIN WITH METALLOPHOSPHOESTERASE DOMAIN-RELATED"/>
    <property type="match status" value="1"/>
</dbReference>
<keyword evidence="2" id="KW-0378">Hydrolase</keyword>
<dbReference type="InterPro" id="IPR029052">
    <property type="entry name" value="Metallo-depent_PP-like"/>
</dbReference>
<dbReference type="GO" id="GO:0016020">
    <property type="term" value="C:membrane"/>
    <property type="evidence" value="ECO:0007669"/>
    <property type="project" value="GOC"/>
</dbReference>
<feature type="transmembrane region" description="Helical" evidence="3">
    <location>
        <begin position="38"/>
        <end position="62"/>
    </location>
</feature>
<dbReference type="OrthoDB" id="9780884at2"/>